<proteinExistence type="predicted"/>
<accession>A0A0L8G1F9</accession>
<gene>
    <name evidence="1" type="ORF">OCBIM_22002299mg</name>
</gene>
<reference evidence="1" key="1">
    <citation type="submission" date="2015-07" db="EMBL/GenBank/DDBJ databases">
        <title>MeaNS - Measles Nucleotide Surveillance Program.</title>
        <authorList>
            <person name="Tran T."/>
            <person name="Druce J."/>
        </authorList>
    </citation>
    <scope>NUCLEOTIDE SEQUENCE</scope>
    <source>
        <strain evidence="1">UCB-OBI-ISO-001</strain>
        <tissue evidence="1">Gonad</tissue>
    </source>
</reference>
<organism evidence="1">
    <name type="scientific">Octopus bimaculoides</name>
    <name type="common">California two-spotted octopus</name>
    <dbReference type="NCBI Taxonomy" id="37653"/>
    <lineage>
        <taxon>Eukaryota</taxon>
        <taxon>Metazoa</taxon>
        <taxon>Spiralia</taxon>
        <taxon>Lophotrochozoa</taxon>
        <taxon>Mollusca</taxon>
        <taxon>Cephalopoda</taxon>
        <taxon>Coleoidea</taxon>
        <taxon>Octopodiformes</taxon>
        <taxon>Octopoda</taxon>
        <taxon>Incirrata</taxon>
        <taxon>Octopodidae</taxon>
        <taxon>Octopus</taxon>
    </lineage>
</organism>
<protein>
    <submittedName>
        <fullName evidence="1">Uncharacterized protein</fullName>
    </submittedName>
</protein>
<evidence type="ECO:0000313" key="1">
    <source>
        <dbReference type="EMBL" id="KOF70733.1"/>
    </source>
</evidence>
<dbReference type="AlphaFoldDB" id="A0A0L8G1F9"/>
<dbReference type="EMBL" id="KQ424627">
    <property type="protein sequence ID" value="KOF70733.1"/>
    <property type="molecule type" value="Genomic_DNA"/>
</dbReference>
<name>A0A0L8G1F9_OCTBM</name>
<sequence length="76" mass="8886">MATKKRKVDDECRIFNKEWGEKYFFVETNDQKASCLICNESVVVMKDTIFVVTMKQNISQHILNILESCSPRNLNL</sequence>